<name>A0ABD5QD03_9EURY</name>
<keyword evidence="1" id="KW-0812">Transmembrane</keyword>
<reference evidence="2 3" key="1">
    <citation type="journal article" date="2019" name="Int. J. Syst. Evol. Microbiol.">
        <title>The Global Catalogue of Microorganisms (GCM) 10K type strain sequencing project: providing services to taxonomists for standard genome sequencing and annotation.</title>
        <authorList>
            <consortium name="The Broad Institute Genomics Platform"/>
            <consortium name="The Broad Institute Genome Sequencing Center for Infectious Disease"/>
            <person name="Wu L."/>
            <person name="Ma J."/>
        </authorList>
    </citation>
    <scope>NUCLEOTIDE SEQUENCE [LARGE SCALE GENOMIC DNA]</scope>
    <source>
        <strain evidence="2 3">CGMCC 1.15824</strain>
    </source>
</reference>
<proteinExistence type="predicted"/>
<dbReference type="RefSeq" id="WP_224828097.1">
    <property type="nucleotide sequence ID" value="NZ_JAIVEF010000004.1"/>
</dbReference>
<accession>A0ABD5QD03</accession>
<keyword evidence="1" id="KW-0472">Membrane</keyword>
<protein>
    <recommendedName>
        <fullName evidence="4">Zinc ribbon domain-containing protein</fullName>
    </recommendedName>
</protein>
<dbReference type="EMBL" id="JBHSJG010000028">
    <property type="protein sequence ID" value="MFC4987590.1"/>
    <property type="molecule type" value="Genomic_DNA"/>
</dbReference>
<feature type="transmembrane region" description="Helical" evidence="1">
    <location>
        <begin position="99"/>
        <end position="121"/>
    </location>
</feature>
<evidence type="ECO:0000313" key="2">
    <source>
        <dbReference type="EMBL" id="MFC4987590.1"/>
    </source>
</evidence>
<evidence type="ECO:0008006" key="4">
    <source>
        <dbReference type="Google" id="ProtNLM"/>
    </source>
</evidence>
<keyword evidence="1" id="KW-1133">Transmembrane helix</keyword>
<dbReference type="AlphaFoldDB" id="A0ABD5QD03"/>
<organism evidence="2 3">
    <name type="scientific">Saliphagus infecundisoli</name>
    <dbReference type="NCBI Taxonomy" id="1849069"/>
    <lineage>
        <taxon>Archaea</taxon>
        <taxon>Methanobacteriati</taxon>
        <taxon>Methanobacteriota</taxon>
        <taxon>Stenosarchaea group</taxon>
        <taxon>Halobacteria</taxon>
        <taxon>Halobacteriales</taxon>
        <taxon>Natrialbaceae</taxon>
        <taxon>Saliphagus</taxon>
    </lineage>
</organism>
<gene>
    <name evidence="2" type="ORF">ACFPFO_07410</name>
</gene>
<evidence type="ECO:0000313" key="3">
    <source>
        <dbReference type="Proteomes" id="UP001595925"/>
    </source>
</evidence>
<keyword evidence="3" id="KW-1185">Reference proteome</keyword>
<comment type="caution">
    <text evidence="2">The sequence shown here is derived from an EMBL/GenBank/DDBJ whole genome shotgun (WGS) entry which is preliminary data.</text>
</comment>
<sequence length="272" mass="29307">MKWRCTRCGKPHDSDEPPCDSCGHGEFERVPDSEFETVDTGTQYLWVCSNCGCQHVKNNPPCSRCGNHELEKVEQTYDGLEDELAVPTWLEVARPYLPILAIALVVLALFATGILPLSLLFPGTGTPSPPEAPGEAETAAGIDLESVEHGVDDRLETEREAGGVESREYDGGLAGIAEYRNRQTVLERSGEEPPDNPDWSAFDPDCEGDGFLVGSVELESIDDHADPGGLADAVADRLVADHADLVLADRPSEGMDVHVGPEGTVFVTYAVC</sequence>
<evidence type="ECO:0000256" key="1">
    <source>
        <dbReference type="SAM" id="Phobius"/>
    </source>
</evidence>
<dbReference type="Proteomes" id="UP001595925">
    <property type="component" value="Unassembled WGS sequence"/>
</dbReference>